<evidence type="ECO:0000313" key="2">
    <source>
        <dbReference type="EMBL" id="SVD59903.1"/>
    </source>
</evidence>
<feature type="domain" description="Transposase DDE" evidence="1">
    <location>
        <begin position="15"/>
        <end position="224"/>
    </location>
</feature>
<dbReference type="AlphaFoldDB" id="A0A382WM86"/>
<feature type="non-terminal residue" evidence="2">
    <location>
        <position position="228"/>
    </location>
</feature>
<name>A0A382WM86_9ZZZZ</name>
<dbReference type="Pfam" id="PF13701">
    <property type="entry name" value="DDE_Tnp_1_4"/>
    <property type="match status" value="1"/>
</dbReference>
<protein>
    <recommendedName>
        <fullName evidence="1">Transposase DDE domain-containing protein</fullName>
    </recommendedName>
</protein>
<organism evidence="2">
    <name type="scientific">marine metagenome</name>
    <dbReference type="NCBI Taxonomy" id="408172"/>
    <lineage>
        <taxon>unclassified sequences</taxon>
        <taxon>metagenomes</taxon>
        <taxon>ecological metagenomes</taxon>
    </lineage>
</organism>
<evidence type="ECO:0000259" key="1">
    <source>
        <dbReference type="Pfam" id="PF13701"/>
    </source>
</evidence>
<dbReference type="EMBL" id="UINC01160975">
    <property type="protein sequence ID" value="SVD59903.1"/>
    <property type="molecule type" value="Genomic_DNA"/>
</dbReference>
<proteinExistence type="predicted"/>
<dbReference type="NCBIfam" id="NF033539">
    <property type="entry name" value="transpos_IS1380"/>
    <property type="match status" value="1"/>
</dbReference>
<sequence length="228" mass="25432">MKIGHREGESMRMGFDGGIKLEFHGAKVTSDGGLLAYRELDDALGLFDAVSTALSDQRTGRNIQHAMTTLLRQSVYSRLAGYEDVNDAERLSVDPVLRAITGKKAPNKQAASVNTMGRFETEFLTQRENLAGLSEINGQWVQKAVNKTPHRRIILDLDSSESPVHGEQEGSAYNGHFGCRCFHPLFCFNQWGDCEGVLLRPGNVHSADRWKELLEPVVQRYGSKNIRK</sequence>
<dbReference type="InterPro" id="IPR047960">
    <property type="entry name" value="Transpos_IS1380"/>
</dbReference>
<dbReference type="InterPro" id="IPR025668">
    <property type="entry name" value="Tnp_DDE_dom"/>
</dbReference>
<gene>
    <name evidence="2" type="ORF">METZ01_LOCUS412757</name>
</gene>
<reference evidence="2" key="1">
    <citation type="submission" date="2018-05" db="EMBL/GenBank/DDBJ databases">
        <authorList>
            <person name="Lanie J.A."/>
            <person name="Ng W.-L."/>
            <person name="Kazmierczak K.M."/>
            <person name="Andrzejewski T.M."/>
            <person name="Davidsen T.M."/>
            <person name="Wayne K.J."/>
            <person name="Tettelin H."/>
            <person name="Glass J.I."/>
            <person name="Rusch D."/>
            <person name="Podicherti R."/>
            <person name="Tsui H.-C.T."/>
            <person name="Winkler M.E."/>
        </authorList>
    </citation>
    <scope>NUCLEOTIDE SEQUENCE</scope>
</reference>
<accession>A0A382WM86</accession>